<evidence type="ECO:0000313" key="3">
    <source>
        <dbReference type="Proteomes" id="UP000725002"/>
    </source>
</evidence>
<keyword evidence="1" id="KW-0732">Signal</keyword>
<proteinExistence type="predicted"/>
<evidence type="ECO:0000256" key="1">
    <source>
        <dbReference type="SAM" id="SignalP"/>
    </source>
</evidence>
<gene>
    <name evidence="2" type="ORF">IAB75_00960</name>
</gene>
<name>A0A940IHG2_9BACT</name>
<reference evidence="2" key="1">
    <citation type="submission" date="2020-10" db="EMBL/GenBank/DDBJ databases">
        <authorList>
            <person name="Gilroy R."/>
        </authorList>
    </citation>
    <scope>NUCLEOTIDE SEQUENCE</scope>
    <source>
        <strain evidence="2">G3-8215</strain>
    </source>
</reference>
<dbReference type="EMBL" id="JADILV010000006">
    <property type="protein sequence ID" value="MBO8482681.1"/>
    <property type="molecule type" value="Genomic_DNA"/>
</dbReference>
<sequence length="494" mass="53891">MKKIVLILALAGISVSAFAGRQDTLAVDNTGKNNVKVLQDEKIDEYRRSSLYQVLVKHSGAAYGSTIDSVFMMMGTPDKFNDHDLAVKSFESTAKKAKKVKADVRGTDKDPNISDITAFLSQNHVAREMVAKWFGRDPETGNFNTDLVVDRGYYDASQAAIEEADASLRGRAMLADAGFELIDKTFMTVNDITFIDHGERSAKAGAGIKAGLSVLGALTSAVTGDDSYQELGDASGNLIGTIANEIAGYKVNIITYLYKLDWNEDVQNEFYSKYWVDGNTAPEERAARKAAFETSDLFRLEYLGYTETSAENVSSKTFSQKPLQEQFLKVCTRAVDKAIVELQREYDEFKVNVPIYSVNEDGTVDVKIGLKEGVNEKSRYEVLMPDRSSGVTQYKKVGMLKPVPGKIWDNRFGAKEEAAMLEADRKAAEAEAAAAGEGTEEAAKAEVEAEVAGAEEAAETGDAYLTATTFSIVSGAGNIYPGLLIREETIKNVK</sequence>
<dbReference type="AlphaFoldDB" id="A0A940IHG2"/>
<reference evidence="2" key="2">
    <citation type="journal article" date="2021" name="PeerJ">
        <title>Extensive microbial diversity within the chicken gut microbiome revealed by metagenomics and culture.</title>
        <authorList>
            <person name="Gilroy R."/>
            <person name="Ravi A."/>
            <person name="Getino M."/>
            <person name="Pursley I."/>
            <person name="Horton D.L."/>
            <person name="Alikhan N.F."/>
            <person name="Baker D."/>
            <person name="Gharbi K."/>
            <person name="Hall N."/>
            <person name="Watson M."/>
            <person name="Adriaenssens E.M."/>
            <person name="Foster-Nyarko E."/>
            <person name="Jarju S."/>
            <person name="Secka A."/>
            <person name="Antonio M."/>
            <person name="Oren A."/>
            <person name="Chaudhuri R.R."/>
            <person name="La Ragione R."/>
            <person name="Hildebrand F."/>
            <person name="Pallen M.J."/>
        </authorList>
    </citation>
    <scope>NUCLEOTIDE SEQUENCE</scope>
    <source>
        <strain evidence="2">G3-8215</strain>
    </source>
</reference>
<feature type="chain" id="PRO_5036875218" evidence="1">
    <location>
        <begin position="20"/>
        <end position="494"/>
    </location>
</feature>
<comment type="caution">
    <text evidence="2">The sequence shown here is derived from an EMBL/GenBank/DDBJ whole genome shotgun (WGS) entry which is preliminary data.</text>
</comment>
<evidence type="ECO:0000313" key="2">
    <source>
        <dbReference type="EMBL" id="MBO8482681.1"/>
    </source>
</evidence>
<accession>A0A940IHG2</accession>
<feature type="signal peptide" evidence="1">
    <location>
        <begin position="1"/>
        <end position="19"/>
    </location>
</feature>
<protein>
    <submittedName>
        <fullName evidence="2">Uncharacterized protein</fullName>
    </submittedName>
</protein>
<organism evidence="2 3">
    <name type="scientific">Candidatus Cryptobacteroides avicola</name>
    <dbReference type="NCBI Taxonomy" id="2840757"/>
    <lineage>
        <taxon>Bacteria</taxon>
        <taxon>Pseudomonadati</taxon>
        <taxon>Bacteroidota</taxon>
        <taxon>Bacteroidia</taxon>
        <taxon>Bacteroidales</taxon>
        <taxon>Candidatus Cryptobacteroides</taxon>
    </lineage>
</organism>
<dbReference type="Proteomes" id="UP000725002">
    <property type="component" value="Unassembled WGS sequence"/>
</dbReference>